<keyword evidence="2" id="KW-1185">Reference proteome</keyword>
<evidence type="ECO:0000313" key="1">
    <source>
        <dbReference type="EMBL" id="PXY23985.1"/>
    </source>
</evidence>
<dbReference type="SUPFAM" id="SSF102198">
    <property type="entry name" value="Putative cyclase"/>
    <property type="match status" value="1"/>
</dbReference>
<gene>
    <name evidence="1" type="ORF">BA062_27345</name>
</gene>
<sequence>MTRTQDPLLAAVSGGVRLIELGQPFFTGMPCSPNHPGFRMTLIRRHGDMERPDGGSAANEIIVTGGHVGTHIDALSHVSHCGELHGGVDAAEAQRGGVFTTHGAENLPGLLRRGVLLDVAAVHGVPTLPAGYGVTADDLAAAAKLADAEPGEGDVALIRTGWARNFGDPATYMGKESGVPGATVEAAEWLAERKIVATGADTTAYEQIPAGAGHAVLPVHRVLLVESGIFIMEHLNLEAVAEAGLGEFTFLLAPLRITGGTGSPIRPLAAVSA</sequence>
<dbReference type="PANTHER" id="PTHR34861">
    <property type="match status" value="1"/>
</dbReference>
<dbReference type="OrthoDB" id="7067800at2"/>
<dbReference type="Gene3D" id="3.50.30.50">
    <property type="entry name" value="Putative cyclase"/>
    <property type="match status" value="1"/>
</dbReference>
<dbReference type="InterPro" id="IPR007325">
    <property type="entry name" value="KFase/CYL"/>
</dbReference>
<dbReference type="RefSeq" id="WP_110341790.1">
    <property type="nucleotide sequence ID" value="NZ_JBHVKT010000004.1"/>
</dbReference>
<dbReference type="Proteomes" id="UP000247892">
    <property type="component" value="Unassembled WGS sequence"/>
</dbReference>
<accession>A0A318LJW9</accession>
<dbReference type="AlphaFoldDB" id="A0A318LJW9"/>
<evidence type="ECO:0000313" key="2">
    <source>
        <dbReference type="Proteomes" id="UP000247892"/>
    </source>
</evidence>
<dbReference type="Pfam" id="PF04199">
    <property type="entry name" value="Cyclase"/>
    <property type="match status" value="1"/>
</dbReference>
<organism evidence="1 2">
    <name type="scientific">Prauserella flavalba</name>
    <dbReference type="NCBI Taxonomy" id="1477506"/>
    <lineage>
        <taxon>Bacteria</taxon>
        <taxon>Bacillati</taxon>
        <taxon>Actinomycetota</taxon>
        <taxon>Actinomycetes</taxon>
        <taxon>Pseudonocardiales</taxon>
        <taxon>Pseudonocardiaceae</taxon>
        <taxon>Prauserella</taxon>
    </lineage>
</organism>
<dbReference type="PANTHER" id="PTHR34861:SF10">
    <property type="entry name" value="CYCLASE"/>
    <property type="match status" value="1"/>
</dbReference>
<name>A0A318LJW9_9PSEU</name>
<proteinExistence type="predicted"/>
<dbReference type="GO" id="GO:0004061">
    <property type="term" value="F:arylformamidase activity"/>
    <property type="evidence" value="ECO:0007669"/>
    <property type="project" value="InterPro"/>
</dbReference>
<comment type="caution">
    <text evidence="1">The sequence shown here is derived from an EMBL/GenBank/DDBJ whole genome shotgun (WGS) entry which is preliminary data.</text>
</comment>
<dbReference type="EMBL" id="MASU01000013">
    <property type="protein sequence ID" value="PXY23985.1"/>
    <property type="molecule type" value="Genomic_DNA"/>
</dbReference>
<reference evidence="1 2" key="1">
    <citation type="submission" date="2016-07" db="EMBL/GenBank/DDBJ databases">
        <title>Draft genome sequence of Prauserella sp. YIM 121212, isolated from alkaline soil.</title>
        <authorList>
            <person name="Ruckert C."/>
            <person name="Albersmeier A."/>
            <person name="Jiang C.-L."/>
            <person name="Jiang Y."/>
            <person name="Kalinowski J."/>
            <person name="Schneider O."/>
            <person name="Winkler A."/>
            <person name="Zotchev S.B."/>
        </authorList>
    </citation>
    <scope>NUCLEOTIDE SEQUENCE [LARGE SCALE GENOMIC DNA]</scope>
    <source>
        <strain evidence="1 2">YIM 121212</strain>
    </source>
</reference>
<protein>
    <submittedName>
        <fullName evidence="1">Cyclase</fullName>
    </submittedName>
</protein>
<dbReference type="InterPro" id="IPR037175">
    <property type="entry name" value="KFase_sf"/>
</dbReference>
<dbReference type="GO" id="GO:0019441">
    <property type="term" value="P:L-tryptophan catabolic process to kynurenine"/>
    <property type="evidence" value="ECO:0007669"/>
    <property type="project" value="InterPro"/>
</dbReference>